<sequence>GSDSRPPPYDLKRSSAPSTGSPSEDGDAMSSVSAGQSQHDTRRPSVLLDGGSVIGLRDNLLQAARKERQICLDREEKRRSVELRASRDASTQTDPVSLASERRPSALLSTGMLDMTVSTGSSQLGWSRADEEAQSEAVRTIQLLAQRGSSSRGTEGRVAELEAQLQAERSARQERETQQAHERSRKEAAQQQVLCLEYELDGKEAALQVAERTLERRDADLQQAQLQLRVMEGGLNTVASVAATSEDPRLKMLRSQLGERERQLELKDQHIERLLNVLKQHRTTFESDSMLGLSSTTFPRVTDF</sequence>
<evidence type="ECO:0000313" key="2">
    <source>
        <dbReference type="EMBL" id="CAE8710929.1"/>
    </source>
</evidence>
<comment type="caution">
    <text evidence="2">The sequence shown here is derived from an EMBL/GenBank/DDBJ whole genome shotgun (WGS) entry which is preliminary data.</text>
</comment>
<proteinExistence type="predicted"/>
<reference evidence="2" key="1">
    <citation type="submission" date="2021-02" db="EMBL/GenBank/DDBJ databases">
        <authorList>
            <person name="Dougan E. K."/>
            <person name="Rhodes N."/>
            <person name="Thang M."/>
            <person name="Chan C."/>
        </authorList>
    </citation>
    <scope>NUCLEOTIDE SEQUENCE</scope>
</reference>
<name>A0A813KSR4_POLGL</name>
<feature type="non-terminal residue" evidence="2">
    <location>
        <position position="304"/>
    </location>
</feature>
<feature type="region of interest" description="Disordered" evidence="1">
    <location>
        <begin position="1"/>
        <end position="51"/>
    </location>
</feature>
<protein>
    <submittedName>
        <fullName evidence="2">Uncharacterized protein</fullName>
    </submittedName>
</protein>
<gene>
    <name evidence="2" type="ORF">PGLA2088_LOCUS36213</name>
</gene>
<dbReference type="AlphaFoldDB" id="A0A813KSR4"/>
<evidence type="ECO:0000313" key="3">
    <source>
        <dbReference type="Proteomes" id="UP000626109"/>
    </source>
</evidence>
<feature type="compositionally biased region" description="Basic and acidic residues" evidence="1">
    <location>
        <begin position="169"/>
        <end position="186"/>
    </location>
</feature>
<dbReference type="Proteomes" id="UP000626109">
    <property type="component" value="Unassembled WGS sequence"/>
</dbReference>
<evidence type="ECO:0000256" key="1">
    <source>
        <dbReference type="SAM" id="MobiDB-lite"/>
    </source>
</evidence>
<accession>A0A813KSR4</accession>
<dbReference type="EMBL" id="CAJNNW010032062">
    <property type="protein sequence ID" value="CAE8710929.1"/>
    <property type="molecule type" value="Genomic_DNA"/>
</dbReference>
<feature type="region of interest" description="Disordered" evidence="1">
    <location>
        <begin position="167"/>
        <end position="186"/>
    </location>
</feature>
<organism evidence="2 3">
    <name type="scientific">Polarella glacialis</name>
    <name type="common">Dinoflagellate</name>
    <dbReference type="NCBI Taxonomy" id="89957"/>
    <lineage>
        <taxon>Eukaryota</taxon>
        <taxon>Sar</taxon>
        <taxon>Alveolata</taxon>
        <taxon>Dinophyceae</taxon>
        <taxon>Suessiales</taxon>
        <taxon>Suessiaceae</taxon>
        <taxon>Polarella</taxon>
    </lineage>
</organism>
<feature type="region of interest" description="Disordered" evidence="1">
    <location>
        <begin position="79"/>
        <end position="103"/>
    </location>
</feature>